<dbReference type="InterPro" id="IPR003607">
    <property type="entry name" value="HD/PDEase_dom"/>
</dbReference>
<dbReference type="OrthoDB" id="243535at2"/>
<dbReference type="KEGG" id="knv:Pan216_32170"/>
<evidence type="ECO:0000313" key="2">
    <source>
        <dbReference type="EMBL" id="QDU62350.1"/>
    </source>
</evidence>
<feature type="domain" description="HDOD" evidence="1">
    <location>
        <begin position="25"/>
        <end position="220"/>
    </location>
</feature>
<sequence>MAQQSLDATNRPLSLDQVADRINDVSTLPEVALRVVQVANDARSSASDLKRVLENDPALTARVLRTVNSSYYSLRYNVHSVQQAIALLGFNQIRNLAVTASVADVFTKDIGIRRYSRRELWRHLVSVAVASRMIASRCGLAGFEEAYLAGLLHDWGIILEDQYLHEEFVSLVAQLPEDVRFADAEQAVFGFDHAELGGRIAERWKFPPATLAAIRYHHSSDQCSDRDELPIVQAVELANYLCTSKGISAIRSAPVGKPSLQALESLGVTREDYRVLWEDIDAELRDARSLLTI</sequence>
<evidence type="ECO:0000313" key="3">
    <source>
        <dbReference type="Proteomes" id="UP000317093"/>
    </source>
</evidence>
<dbReference type="PROSITE" id="PS51833">
    <property type="entry name" value="HDOD"/>
    <property type="match status" value="1"/>
</dbReference>
<evidence type="ECO:0000259" key="1">
    <source>
        <dbReference type="PROSITE" id="PS51833"/>
    </source>
</evidence>
<dbReference type="InterPro" id="IPR052340">
    <property type="entry name" value="RNase_Y/CdgJ"/>
</dbReference>
<proteinExistence type="predicted"/>
<organism evidence="2 3">
    <name type="scientific">Kolteria novifilia</name>
    <dbReference type="NCBI Taxonomy" id="2527975"/>
    <lineage>
        <taxon>Bacteria</taxon>
        <taxon>Pseudomonadati</taxon>
        <taxon>Planctomycetota</taxon>
        <taxon>Planctomycetia</taxon>
        <taxon>Kolteriales</taxon>
        <taxon>Kolteriaceae</taxon>
        <taxon>Kolteria</taxon>
    </lineage>
</organism>
<dbReference type="SUPFAM" id="SSF109604">
    <property type="entry name" value="HD-domain/PDEase-like"/>
    <property type="match status" value="1"/>
</dbReference>
<keyword evidence="3" id="KW-1185">Reference proteome</keyword>
<accession>A0A518B5U4</accession>
<dbReference type="InterPro" id="IPR013976">
    <property type="entry name" value="HDOD"/>
</dbReference>
<reference evidence="2 3" key="1">
    <citation type="submission" date="2019-02" db="EMBL/GenBank/DDBJ databases">
        <title>Deep-cultivation of Planctomycetes and their phenomic and genomic characterization uncovers novel biology.</title>
        <authorList>
            <person name="Wiegand S."/>
            <person name="Jogler M."/>
            <person name="Boedeker C."/>
            <person name="Pinto D."/>
            <person name="Vollmers J."/>
            <person name="Rivas-Marin E."/>
            <person name="Kohn T."/>
            <person name="Peeters S.H."/>
            <person name="Heuer A."/>
            <person name="Rast P."/>
            <person name="Oberbeckmann S."/>
            <person name="Bunk B."/>
            <person name="Jeske O."/>
            <person name="Meyerdierks A."/>
            <person name="Storesund J.E."/>
            <person name="Kallscheuer N."/>
            <person name="Luecker S."/>
            <person name="Lage O.M."/>
            <person name="Pohl T."/>
            <person name="Merkel B.J."/>
            <person name="Hornburger P."/>
            <person name="Mueller R.-W."/>
            <person name="Bruemmer F."/>
            <person name="Labrenz M."/>
            <person name="Spormann A.M."/>
            <person name="Op den Camp H."/>
            <person name="Overmann J."/>
            <person name="Amann R."/>
            <person name="Jetten M.S.M."/>
            <person name="Mascher T."/>
            <person name="Medema M.H."/>
            <person name="Devos D.P."/>
            <person name="Kaster A.-K."/>
            <person name="Ovreas L."/>
            <person name="Rohde M."/>
            <person name="Galperin M.Y."/>
            <person name="Jogler C."/>
        </authorList>
    </citation>
    <scope>NUCLEOTIDE SEQUENCE [LARGE SCALE GENOMIC DNA]</scope>
    <source>
        <strain evidence="2 3">Pan216</strain>
    </source>
</reference>
<dbReference type="Pfam" id="PF08668">
    <property type="entry name" value="HDOD"/>
    <property type="match status" value="1"/>
</dbReference>
<dbReference type="PANTHER" id="PTHR33525">
    <property type="match status" value="1"/>
</dbReference>
<dbReference type="Gene3D" id="1.10.3210.10">
    <property type="entry name" value="Hypothetical protein af1432"/>
    <property type="match status" value="1"/>
</dbReference>
<name>A0A518B5U4_9BACT</name>
<gene>
    <name evidence="2" type="ORF">Pan216_32170</name>
</gene>
<dbReference type="CDD" id="cd00077">
    <property type="entry name" value="HDc"/>
    <property type="match status" value="1"/>
</dbReference>
<dbReference type="Proteomes" id="UP000317093">
    <property type="component" value="Chromosome"/>
</dbReference>
<dbReference type="AlphaFoldDB" id="A0A518B5U4"/>
<dbReference type="SMART" id="SM00471">
    <property type="entry name" value="HDc"/>
    <property type="match status" value="1"/>
</dbReference>
<protein>
    <submittedName>
        <fullName evidence="2">HDOD domain protein</fullName>
    </submittedName>
</protein>
<dbReference type="PANTHER" id="PTHR33525:SF3">
    <property type="entry name" value="RIBONUCLEASE Y"/>
    <property type="match status" value="1"/>
</dbReference>
<dbReference type="RefSeq" id="WP_145259039.1">
    <property type="nucleotide sequence ID" value="NZ_CP036279.1"/>
</dbReference>
<dbReference type="EMBL" id="CP036279">
    <property type="protein sequence ID" value="QDU62350.1"/>
    <property type="molecule type" value="Genomic_DNA"/>
</dbReference>